<evidence type="ECO:0000313" key="4">
    <source>
        <dbReference type="Proteomes" id="UP000248688"/>
    </source>
</evidence>
<keyword evidence="4" id="KW-1185">Reference proteome</keyword>
<dbReference type="PANTHER" id="PTHR47505:SF1">
    <property type="entry name" value="DNA UTILIZATION PROTEIN YHGH"/>
    <property type="match status" value="1"/>
</dbReference>
<dbReference type="Pfam" id="PF00156">
    <property type="entry name" value="Pribosyltran"/>
    <property type="match status" value="1"/>
</dbReference>
<sequence length="230" mass="25571">MRFTFFNDFLALVFPQTCAVCRSSLFDFEELVCRSCQVQLPTTTYHQRPNNNDLAIKIMGLTQVGRVMAFLRYTKKGVSQQLLHQLKYRNQPEMGVLLGKMYGEELVRSGYKDIWDGIFAIPLHPAKQKRRGYNQSMMFAEGLSDALGSPVHDSLVRTKFTSTQTNKSRMERIANVENVFSLVSAADVRDKKLLLVDDVMTTGATLAVAANVLLAAGAAQVDLAVIAAGK</sequence>
<dbReference type="SUPFAM" id="SSF53271">
    <property type="entry name" value="PRTase-like"/>
    <property type="match status" value="1"/>
</dbReference>
<evidence type="ECO:0000313" key="3">
    <source>
        <dbReference type="EMBL" id="AWW30739.1"/>
    </source>
</evidence>
<reference evidence="3 4" key="1">
    <citation type="submission" date="2018-06" db="EMBL/GenBank/DDBJ databases">
        <title>Echinicola strongylocentroti sp. nov., isolated from a sea urchin Strongylocentrotus intermedius.</title>
        <authorList>
            <person name="Bae S.S."/>
        </authorList>
    </citation>
    <scope>NUCLEOTIDE SEQUENCE [LARGE SCALE GENOMIC DNA]</scope>
    <source>
        <strain evidence="3 4">MEBiC08714</strain>
    </source>
</reference>
<name>A0A2Z4IJ18_9BACT</name>
<dbReference type="OrthoDB" id="9779910at2"/>
<organism evidence="3 4">
    <name type="scientific">Echinicola strongylocentroti</name>
    <dbReference type="NCBI Taxonomy" id="1795355"/>
    <lineage>
        <taxon>Bacteria</taxon>
        <taxon>Pseudomonadati</taxon>
        <taxon>Bacteroidota</taxon>
        <taxon>Cytophagia</taxon>
        <taxon>Cytophagales</taxon>
        <taxon>Cyclobacteriaceae</taxon>
        <taxon>Echinicola</taxon>
    </lineage>
</organism>
<dbReference type="CDD" id="cd06223">
    <property type="entry name" value="PRTases_typeI"/>
    <property type="match status" value="1"/>
</dbReference>
<proteinExistence type="inferred from homology"/>
<dbReference type="KEGG" id="est:DN752_11730"/>
<dbReference type="RefSeq" id="WP_112784116.1">
    <property type="nucleotide sequence ID" value="NZ_CP030041.1"/>
</dbReference>
<dbReference type="AlphaFoldDB" id="A0A2Z4IJ18"/>
<comment type="similarity">
    <text evidence="1">Belongs to the ComF/GntX family.</text>
</comment>
<dbReference type="InterPro" id="IPR051910">
    <property type="entry name" value="ComF/GntX_DNA_util-trans"/>
</dbReference>
<dbReference type="EMBL" id="CP030041">
    <property type="protein sequence ID" value="AWW30739.1"/>
    <property type="molecule type" value="Genomic_DNA"/>
</dbReference>
<dbReference type="InterPro" id="IPR029057">
    <property type="entry name" value="PRTase-like"/>
</dbReference>
<dbReference type="PANTHER" id="PTHR47505">
    <property type="entry name" value="DNA UTILIZATION PROTEIN YHGH"/>
    <property type="match status" value="1"/>
</dbReference>
<accession>A0A2Z4IJ18</accession>
<evidence type="ECO:0000256" key="1">
    <source>
        <dbReference type="ARBA" id="ARBA00008007"/>
    </source>
</evidence>
<gene>
    <name evidence="3" type="ORF">DN752_11730</name>
</gene>
<dbReference type="Proteomes" id="UP000248688">
    <property type="component" value="Chromosome"/>
</dbReference>
<dbReference type="Gene3D" id="3.40.50.2020">
    <property type="match status" value="1"/>
</dbReference>
<feature type="domain" description="Phosphoribosyltransferase" evidence="2">
    <location>
        <begin position="136"/>
        <end position="228"/>
    </location>
</feature>
<dbReference type="InterPro" id="IPR000836">
    <property type="entry name" value="PRTase_dom"/>
</dbReference>
<protein>
    <submittedName>
        <fullName evidence="3">ComF family protein</fullName>
    </submittedName>
</protein>
<evidence type="ECO:0000259" key="2">
    <source>
        <dbReference type="Pfam" id="PF00156"/>
    </source>
</evidence>